<evidence type="ECO:0000313" key="1">
    <source>
        <dbReference type="EMBL" id="GGM22835.1"/>
    </source>
</evidence>
<reference evidence="1" key="2">
    <citation type="submission" date="2020-09" db="EMBL/GenBank/DDBJ databases">
        <authorList>
            <person name="Sun Q."/>
            <person name="Zhou Y."/>
        </authorList>
    </citation>
    <scope>NUCLEOTIDE SEQUENCE</scope>
    <source>
        <strain evidence="1">CGMCC 1.6333</strain>
    </source>
</reference>
<reference evidence="1" key="1">
    <citation type="journal article" date="2014" name="Int. J. Syst. Evol. Microbiol.">
        <title>Complete genome sequence of Corynebacterium casei LMG S-19264T (=DSM 44701T), isolated from a smear-ripened cheese.</title>
        <authorList>
            <consortium name="US DOE Joint Genome Institute (JGI-PGF)"/>
            <person name="Walter F."/>
            <person name="Albersmeier A."/>
            <person name="Kalinowski J."/>
            <person name="Ruckert C."/>
        </authorList>
    </citation>
    <scope>NUCLEOTIDE SEQUENCE</scope>
    <source>
        <strain evidence="1">CGMCC 1.6333</strain>
    </source>
</reference>
<evidence type="ECO:0000313" key="2">
    <source>
        <dbReference type="Proteomes" id="UP000618460"/>
    </source>
</evidence>
<dbReference type="GO" id="GO:0009234">
    <property type="term" value="P:menaquinone biosynthetic process"/>
    <property type="evidence" value="ECO:0007669"/>
    <property type="project" value="InterPro"/>
</dbReference>
<keyword evidence="2" id="KW-1185">Reference proteome</keyword>
<dbReference type="Proteomes" id="UP000618460">
    <property type="component" value="Unassembled WGS sequence"/>
</dbReference>
<dbReference type="InterPro" id="IPR009920">
    <property type="entry name" value="HEPPP_synth_su1"/>
</dbReference>
<comment type="caution">
    <text evidence="1">The sequence shown here is derived from an EMBL/GenBank/DDBJ whole genome shotgun (WGS) entry which is preliminary data.</text>
</comment>
<sequence length="263" mass="30308">MSGLTIKGIQEELENILQHSYLKKSIPKPVIDKDKLLILYTLVKNTSYSNLKKKNYIITTMLVQIALDTHDLVTENTKDESESIKENRQLTVLAGDYYSGLYYYMLAKLDDISMIHTLASAIKEINELKMEIYYDTYESVTAFIEALKKLESKLITRVAEHFNRSSIDEFAQNWLLTKRLIHEKGLFISNQQAPLFDLLTDGPAHNIKYNQVIPTVESIIGNHLLILDELAQVLPTHYQLLKNYVQNFYADSVNQTRIVMEEG</sequence>
<proteinExistence type="predicted"/>
<organism evidence="1 2">
    <name type="scientific">Paraliobacillus quinghaiensis</name>
    <dbReference type="NCBI Taxonomy" id="470815"/>
    <lineage>
        <taxon>Bacteria</taxon>
        <taxon>Bacillati</taxon>
        <taxon>Bacillota</taxon>
        <taxon>Bacilli</taxon>
        <taxon>Bacillales</taxon>
        <taxon>Bacillaceae</taxon>
        <taxon>Paraliobacillus</taxon>
    </lineage>
</organism>
<dbReference type="OrthoDB" id="2417886at2"/>
<gene>
    <name evidence="1" type="ORF">GCM10011351_05870</name>
</gene>
<name>A0A917WR74_9BACI</name>
<dbReference type="EMBL" id="BMLG01000001">
    <property type="protein sequence ID" value="GGM22835.1"/>
    <property type="molecule type" value="Genomic_DNA"/>
</dbReference>
<dbReference type="RefSeq" id="WP_117152129.1">
    <property type="nucleotide sequence ID" value="NZ_BMLG01000001.1"/>
</dbReference>
<dbReference type="AlphaFoldDB" id="A0A917WR74"/>
<protein>
    <recommendedName>
        <fullName evidence="3">Heptaprenyl diphosphate synthase</fullName>
    </recommendedName>
</protein>
<accession>A0A917WR74</accession>
<dbReference type="Gene3D" id="1.20.120.1450">
    <property type="match status" value="1"/>
</dbReference>
<evidence type="ECO:0008006" key="3">
    <source>
        <dbReference type="Google" id="ProtNLM"/>
    </source>
</evidence>
<dbReference type="Pfam" id="PF07307">
    <property type="entry name" value="HEPPP_synt_1"/>
    <property type="match status" value="1"/>
</dbReference>